<protein>
    <submittedName>
        <fullName evidence="1">Uncharacterized protein</fullName>
    </submittedName>
</protein>
<proteinExistence type="predicted"/>
<keyword evidence="2" id="KW-1185">Reference proteome</keyword>
<gene>
    <name evidence="1" type="ORF">Vadar_026052</name>
</gene>
<dbReference type="EMBL" id="CM037152">
    <property type="protein sequence ID" value="KAH7835424.1"/>
    <property type="molecule type" value="Genomic_DNA"/>
</dbReference>
<name>A0ACB7X4C0_9ERIC</name>
<organism evidence="1 2">
    <name type="scientific">Vaccinium darrowii</name>
    <dbReference type="NCBI Taxonomy" id="229202"/>
    <lineage>
        <taxon>Eukaryota</taxon>
        <taxon>Viridiplantae</taxon>
        <taxon>Streptophyta</taxon>
        <taxon>Embryophyta</taxon>
        <taxon>Tracheophyta</taxon>
        <taxon>Spermatophyta</taxon>
        <taxon>Magnoliopsida</taxon>
        <taxon>eudicotyledons</taxon>
        <taxon>Gunneridae</taxon>
        <taxon>Pentapetalae</taxon>
        <taxon>asterids</taxon>
        <taxon>Ericales</taxon>
        <taxon>Ericaceae</taxon>
        <taxon>Vaccinioideae</taxon>
        <taxon>Vaccinieae</taxon>
        <taxon>Vaccinium</taxon>
    </lineage>
</organism>
<comment type="caution">
    <text evidence="1">The sequence shown here is derived from an EMBL/GenBank/DDBJ whole genome shotgun (WGS) entry which is preliminary data.</text>
</comment>
<dbReference type="Proteomes" id="UP000828048">
    <property type="component" value="Chromosome 2"/>
</dbReference>
<evidence type="ECO:0000313" key="1">
    <source>
        <dbReference type="EMBL" id="KAH7835424.1"/>
    </source>
</evidence>
<sequence>MEQKEKGKTAGLLAFVLSVFAAVAFISLFALHGNRRKIFCGLAASVFSIIMYGSPLSIMWNVVKTKSVEFMPFFLLLFVFFCGTSWFLFGLIGNDPFVSVPNGFGCGLGVVQLIFMSFTTTRNTLQV</sequence>
<accession>A0ACB7X4C0</accession>
<reference evidence="1 2" key="1">
    <citation type="journal article" date="2021" name="Hortic Res">
        <title>High-quality reference genome and annotation aids understanding of berry development for evergreen blueberry (Vaccinium darrowii).</title>
        <authorList>
            <person name="Yu J."/>
            <person name="Hulse-Kemp A.M."/>
            <person name="Babiker E."/>
            <person name="Staton M."/>
        </authorList>
    </citation>
    <scope>NUCLEOTIDE SEQUENCE [LARGE SCALE GENOMIC DNA]</scope>
    <source>
        <strain evidence="2">cv. NJ 8807/NJ 8810</strain>
        <tissue evidence="1">Young leaf</tissue>
    </source>
</reference>
<evidence type="ECO:0000313" key="2">
    <source>
        <dbReference type="Proteomes" id="UP000828048"/>
    </source>
</evidence>